<name>A0A1H8Q0A2_9ACTN</name>
<dbReference type="InterPro" id="IPR016169">
    <property type="entry name" value="FAD-bd_PCMH_sub2"/>
</dbReference>
<sequence>MSPVPPAVPTAVPPADRPALPPDLAARLRSRLSPGAALVDGSVVRAATAADVVAVLRLAGRHGIAVREGTAPLPRAVVVDTTALAGTTVSPAGWARIGAGAVWTQVLDAAAGAGLVAVTGASAAERVVDSVTGGGVGPVARTYGLASDHVRAVEVVTGDGVLRRATPTEDAELFWGIRGGGSGLGVVTAVELDLLPGAPLGTALLRYPGGEAAAVLRAWREWAPALPPHVGTTLVLARPRAGEPTVAVSVVWTGEPEDGAGVIAPLRDAVRPRASAVGVRGRGDLRPAAVGRPSGRESSLLLDRLPAAGADAALRALGGGLPRWVEVRLLGGAVGWAPAVPSAVGPRDAALAVRVIGGGRPEERAATRVCADELAGALGQATGGRAPAHDRAASPDVLARDHAPAVRARLAALSAATDPHRILEGAGG</sequence>
<feature type="domain" description="FAD-binding PCMH-type" evidence="6">
    <location>
        <begin position="1"/>
        <end position="197"/>
    </location>
</feature>
<dbReference type="EMBL" id="FOEE01000001">
    <property type="protein sequence ID" value="SEO47669.1"/>
    <property type="molecule type" value="Genomic_DNA"/>
</dbReference>
<keyword evidence="5" id="KW-0560">Oxidoreductase</keyword>
<accession>A0A1H8Q0A2</accession>
<dbReference type="PANTHER" id="PTHR42973:SF39">
    <property type="entry name" value="FAD-BINDING PCMH-TYPE DOMAIN-CONTAINING PROTEIN"/>
    <property type="match status" value="1"/>
</dbReference>
<dbReference type="SUPFAM" id="SSF56176">
    <property type="entry name" value="FAD-binding/transporter-associated domain-like"/>
    <property type="match status" value="1"/>
</dbReference>
<evidence type="ECO:0000256" key="1">
    <source>
        <dbReference type="ARBA" id="ARBA00001974"/>
    </source>
</evidence>
<dbReference type="InterPro" id="IPR006094">
    <property type="entry name" value="Oxid_FAD_bind_N"/>
</dbReference>
<dbReference type="STRING" id="673521.SAMN05660991_00494"/>
<keyword evidence="3" id="KW-0285">Flavoprotein</keyword>
<dbReference type="GO" id="GO:0016491">
    <property type="term" value="F:oxidoreductase activity"/>
    <property type="evidence" value="ECO:0007669"/>
    <property type="project" value="UniProtKB-KW"/>
</dbReference>
<dbReference type="PROSITE" id="PS51387">
    <property type="entry name" value="FAD_PCMH"/>
    <property type="match status" value="1"/>
</dbReference>
<protein>
    <submittedName>
        <fullName evidence="7">FAD/FMN-containing dehydrogenase</fullName>
    </submittedName>
</protein>
<dbReference type="Gene3D" id="3.30.465.10">
    <property type="match status" value="1"/>
</dbReference>
<evidence type="ECO:0000313" key="8">
    <source>
        <dbReference type="Proteomes" id="UP000198960"/>
    </source>
</evidence>
<evidence type="ECO:0000313" key="7">
    <source>
        <dbReference type="EMBL" id="SEO47669.1"/>
    </source>
</evidence>
<reference evidence="8" key="1">
    <citation type="submission" date="2016-10" db="EMBL/GenBank/DDBJ databases">
        <authorList>
            <person name="Varghese N."/>
            <person name="Submissions S."/>
        </authorList>
    </citation>
    <scope>NUCLEOTIDE SEQUENCE [LARGE SCALE GENOMIC DNA]</scope>
    <source>
        <strain evidence="8">DSM 45413</strain>
    </source>
</reference>
<evidence type="ECO:0000256" key="3">
    <source>
        <dbReference type="ARBA" id="ARBA00022630"/>
    </source>
</evidence>
<dbReference type="InterPro" id="IPR036318">
    <property type="entry name" value="FAD-bd_PCMH-like_sf"/>
</dbReference>
<dbReference type="AlphaFoldDB" id="A0A1H8Q0A2"/>
<dbReference type="RefSeq" id="WP_139220379.1">
    <property type="nucleotide sequence ID" value="NZ_FOEE01000001.1"/>
</dbReference>
<dbReference type="OrthoDB" id="9775082at2"/>
<comment type="similarity">
    <text evidence="2">Belongs to the oxygen-dependent FAD-linked oxidoreductase family.</text>
</comment>
<dbReference type="InterPro" id="IPR016166">
    <property type="entry name" value="FAD-bd_PCMH"/>
</dbReference>
<dbReference type="PANTHER" id="PTHR42973">
    <property type="entry name" value="BINDING OXIDOREDUCTASE, PUTATIVE (AFU_ORTHOLOGUE AFUA_1G17690)-RELATED"/>
    <property type="match status" value="1"/>
</dbReference>
<gene>
    <name evidence="7" type="ORF">SAMN05660991_00494</name>
</gene>
<comment type="cofactor">
    <cofactor evidence="1">
        <name>FAD</name>
        <dbReference type="ChEBI" id="CHEBI:57692"/>
    </cofactor>
</comment>
<proteinExistence type="inferred from homology"/>
<evidence type="ECO:0000259" key="6">
    <source>
        <dbReference type="PROSITE" id="PS51387"/>
    </source>
</evidence>
<keyword evidence="4" id="KW-0274">FAD</keyword>
<evidence type="ECO:0000256" key="4">
    <source>
        <dbReference type="ARBA" id="ARBA00022827"/>
    </source>
</evidence>
<evidence type="ECO:0000256" key="2">
    <source>
        <dbReference type="ARBA" id="ARBA00005466"/>
    </source>
</evidence>
<dbReference type="InterPro" id="IPR050416">
    <property type="entry name" value="FAD-linked_Oxidoreductase"/>
</dbReference>
<dbReference type="Gene3D" id="3.40.462.20">
    <property type="match status" value="1"/>
</dbReference>
<keyword evidence="8" id="KW-1185">Reference proteome</keyword>
<dbReference type="Pfam" id="PF01565">
    <property type="entry name" value="FAD_binding_4"/>
    <property type="match status" value="1"/>
</dbReference>
<evidence type="ECO:0000256" key="5">
    <source>
        <dbReference type="ARBA" id="ARBA00023002"/>
    </source>
</evidence>
<organism evidence="7 8">
    <name type="scientific">Trujillonella endophytica</name>
    <dbReference type="NCBI Taxonomy" id="673521"/>
    <lineage>
        <taxon>Bacteria</taxon>
        <taxon>Bacillati</taxon>
        <taxon>Actinomycetota</taxon>
        <taxon>Actinomycetes</taxon>
        <taxon>Geodermatophilales</taxon>
        <taxon>Geodermatophilaceae</taxon>
        <taxon>Trujillonella</taxon>
    </lineage>
</organism>
<dbReference type="Proteomes" id="UP000198960">
    <property type="component" value="Unassembled WGS sequence"/>
</dbReference>
<dbReference type="GO" id="GO:0071949">
    <property type="term" value="F:FAD binding"/>
    <property type="evidence" value="ECO:0007669"/>
    <property type="project" value="InterPro"/>
</dbReference>